<sequence>MVEKKIPLPRGVTMRRTPDGDHVRTGGGLREGEAYFSECHQTAIRFPLHPLIPTFLSFCGLAPMQVHPNVFRILAAVLFLNVTRGYGLGLAEVLYCYTLAACPGEDRFRLNPRDGRYLVQGLPDTDRGWKQEVVVVRGPWQCPVAGAPPVPTSFGDARRIDPNSCLSASRVRFVREVVLQAQPFFWGPDNFQWVGFDTSMSDAGELLARFASCRVPPVLTGAEASRAGSSSHRHDSGSRRRCRSPSTSPGRGKQEVVVEDDPDHWPTSSEEDEVSASLPAGPRAPTLAAAARAEEAELEGAILQLSTVQAERDELARTVTSLQTRIMADTVAMAQHEHNLDSWLWITFAQSYRQGWESALLPEGDPRRIHPDTIDRREGFIPGVYPEIPFQYRPRPRGV</sequence>
<evidence type="ECO:0000256" key="2">
    <source>
        <dbReference type="SAM" id="MobiDB-lite"/>
    </source>
</evidence>
<protein>
    <submittedName>
        <fullName evidence="3">Uncharacterized protein</fullName>
    </submittedName>
</protein>
<dbReference type="AlphaFoldDB" id="A0AAV9B9Z6"/>
<dbReference type="Proteomes" id="UP001179952">
    <property type="component" value="Unassembled WGS sequence"/>
</dbReference>
<evidence type="ECO:0000256" key="1">
    <source>
        <dbReference type="SAM" id="Coils"/>
    </source>
</evidence>
<feature type="coiled-coil region" evidence="1">
    <location>
        <begin position="291"/>
        <end position="325"/>
    </location>
</feature>
<accession>A0AAV9B9Z6</accession>
<evidence type="ECO:0000313" key="4">
    <source>
        <dbReference type="Proteomes" id="UP001179952"/>
    </source>
</evidence>
<feature type="region of interest" description="Disordered" evidence="2">
    <location>
        <begin position="222"/>
        <end position="282"/>
    </location>
</feature>
<organism evidence="3 4">
    <name type="scientific">Acorus gramineus</name>
    <name type="common">Dwarf sweet flag</name>
    <dbReference type="NCBI Taxonomy" id="55184"/>
    <lineage>
        <taxon>Eukaryota</taxon>
        <taxon>Viridiplantae</taxon>
        <taxon>Streptophyta</taxon>
        <taxon>Embryophyta</taxon>
        <taxon>Tracheophyta</taxon>
        <taxon>Spermatophyta</taxon>
        <taxon>Magnoliopsida</taxon>
        <taxon>Liliopsida</taxon>
        <taxon>Acoraceae</taxon>
        <taxon>Acorus</taxon>
    </lineage>
</organism>
<name>A0AAV9B9Z6_ACOGR</name>
<dbReference type="EMBL" id="JAUJYN010000004">
    <property type="protein sequence ID" value="KAK1273008.1"/>
    <property type="molecule type" value="Genomic_DNA"/>
</dbReference>
<reference evidence="3" key="2">
    <citation type="submission" date="2023-06" db="EMBL/GenBank/DDBJ databases">
        <authorList>
            <person name="Ma L."/>
            <person name="Liu K.-W."/>
            <person name="Li Z."/>
            <person name="Hsiao Y.-Y."/>
            <person name="Qi Y."/>
            <person name="Fu T."/>
            <person name="Tang G."/>
            <person name="Zhang D."/>
            <person name="Sun W.-H."/>
            <person name="Liu D.-K."/>
            <person name="Li Y."/>
            <person name="Chen G.-Z."/>
            <person name="Liu X.-D."/>
            <person name="Liao X.-Y."/>
            <person name="Jiang Y.-T."/>
            <person name="Yu X."/>
            <person name="Hao Y."/>
            <person name="Huang J."/>
            <person name="Zhao X.-W."/>
            <person name="Ke S."/>
            <person name="Chen Y.-Y."/>
            <person name="Wu W.-L."/>
            <person name="Hsu J.-L."/>
            <person name="Lin Y.-F."/>
            <person name="Huang M.-D."/>
            <person name="Li C.-Y."/>
            <person name="Huang L."/>
            <person name="Wang Z.-W."/>
            <person name="Zhao X."/>
            <person name="Zhong W.-Y."/>
            <person name="Peng D.-H."/>
            <person name="Ahmad S."/>
            <person name="Lan S."/>
            <person name="Zhang J.-S."/>
            <person name="Tsai W.-C."/>
            <person name="Van De Peer Y."/>
            <person name="Liu Z.-J."/>
        </authorList>
    </citation>
    <scope>NUCLEOTIDE SEQUENCE</scope>
    <source>
        <strain evidence="3">SCP</strain>
        <tissue evidence="3">Leaves</tissue>
    </source>
</reference>
<dbReference type="PANTHER" id="PTHR31099">
    <property type="entry name" value="OS06G0165300 PROTEIN"/>
    <property type="match status" value="1"/>
</dbReference>
<gene>
    <name evidence="3" type="ORF">QJS04_geneDACA021891</name>
</gene>
<reference evidence="3" key="1">
    <citation type="journal article" date="2023" name="Nat. Commun.">
        <title>Diploid and tetraploid genomes of Acorus and the evolution of monocots.</title>
        <authorList>
            <person name="Ma L."/>
            <person name="Liu K.W."/>
            <person name="Li Z."/>
            <person name="Hsiao Y.Y."/>
            <person name="Qi Y."/>
            <person name="Fu T."/>
            <person name="Tang G.D."/>
            <person name="Zhang D."/>
            <person name="Sun W.H."/>
            <person name="Liu D.K."/>
            <person name="Li Y."/>
            <person name="Chen G.Z."/>
            <person name="Liu X.D."/>
            <person name="Liao X.Y."/>
            <person name="Jiang Y.T."/>
            <person name="Yu X."/>
            <person name="Hao Y."/>
            <person name="Huang J."/>
            <person name="Zhao X.W."/>
            <person name="Ke S."/>
            <person name="Chen Y.Y."/>
            <person name="Wu W.L."/>
            <person name="Hsu J.L."/>
            <person name="Lin Y.F."/>
            <person name="Huang M.D."/>
            <person name="Li C.Y."/>
            <person name="Huang L."/>
            <person name="Wang Z.W."/>
            <person name="Zhao X."/>
            <person name="Zhong W.Y."/>
            <person name="Peng D.H."/>
            <person name="Ahmad S."/>
            <person name="Lan S."/>
            <person name="Zhang J.S."/>
            <person name="Tsai W.C."/>
            <person name="Van de Peer Y."/>
            <person name="Liu Z.J."/>
        </authorList>
    </citation>
    <scope>NUCLEOTIDE SEQUENCE</scope>
    <source>
        <strain evidence="3">SCP</strain>
    </source>
</reference>
<comment type="caution">
    <text evidence="3">The sequence shown here is derived from an EMBL/GenBank/DDBJ whole genome shotgun (WGS) entry which is preliminary data.</text>
</comment>
<dbReference type="PANTHER" id="PTHR31099:SF49">
    <property type="entry name" value="MYOSIN HEAVY CHAIN-LIKE PROTEIN"/>
    <property type="match status" value="1"/>
</dbReference>
<keyword evidence="1" id="KW-0175">Coiled coil</keyword>
<evidence type="ECO:0000313" key="3">
    <source>
        <dbReference type="EMBL" id="KAK1273008.1"/>
    </source>
</evidence>
<keyword evidence="4" id="KW-1185">Reference proteome</keyword>
<proteinExistence type="predicted"/>